<evidence type="ECO:0000313" key="11">
    <source>
        <dbReference type="EMBL" id="CCC68935.1"/>
    </source>
</evidence>
<dbReference type="GO" id="GO:0035925">
    <property type="term" value="F:mRNA 3'-UTR AU-rich region binding"/>
    <property type="evidence" value="ECO:0007669"/>
    <property type="project" value="TreeGrafter"/>
</dbReference>
<dbReference type="HOGENOM" id="CLU_065411_0_0_1"/>
<dbReference type="EMBL" id="HE576753">
    <property type="protein sequence ID" value="CCC68935.1"/>
    <property type="molecule type" value="Genomic_DNA"/>
</dbReference>
<dbReference type="GeneID" id="96902492"/>
<accession>G0VAQ9</accession>
<dbReference type="GO" id="GO:0016075">
    <property type="term" value="P:rRNA catabolic process"/>
    <property type="evidence" value="ECO:0007669"/>
    <property type="project" value="TreeGrafter"/>
</dbReference>
<reference key="2">
    <citation type="submission" date="2011-08" db="EMBL/GenBank/DDBJ databases">
        <title>Genome sequence of Naumovozyma castellii.</title>
        <authorList>
            <person name="Gordon J.L."/>
            <person name="Armisen D."/>
            <person name="Proux-Wera E."/>
            <person name="OhEigeartaigh S.S."/>
            <person name="Byrne K.P."/>
            <person name="Wolfe K.H."/>
        </authorList>
    </citation>
    <scope>NUCLEOTIDE SEQUENCE</scope>
    <source>
        <strain>Type strain:CBS 4309</strain>
    </source>
</reference>
<evidence type="ECO:0000259" key="10">
    <source>
        <dbReference type="Pfam" id="PF01138"/>
    </source>
</evidence>
<dbReference type="GO" id="GO:0005654">
    <property type="term" value="C:nucleoplasm"/>
    <property type="evidence" value="ECO:0007669"/>
    <property type="project" value="EnsemblFungi"/>
</dbReference>
<dbReference type="InterPro" id="IPR050590">
    <property type="entry name" value="Exosome_comp_Rrp42_subfam"/>
</dbReference>
<evidence type="ECO:0000256" key="8">
    <source>
        <dbReference type="ARBA" id="ARBA00023242"/>
    </source>
</evidence>
<dbReference type="GO" id="GO:0000177">
    <property type="term" value="C:cytoplasmic exosome (RNase complex)"/>
    <property type="evidence" value="ECO:0007669"/>
    <property type="project" value="EnsemblFungi"/>
</dbReference>
<dbReference type="InParanoid" id="G0VAQ9"/>
<evidence type="ECO:0000256" key="7">
    <source>
        <dbReference type="ARBA" id="ARBA00022884"/>
    </source>
</evidence>
<dbReference type="GO" id="GO:0071035">
    <property type="term" value="P:nuclear polyadenylation-dependent rRNA catabolic process"/>
    <property type="evidence" value="ECO:0007669"/>
    <property type="project" value="EnsemblFungi"/>
</dbReference>
<dbReference type="STRING" id="1064592.G0VAQ9"/>
<feature type="domain" description="Exoribonuclease phosphorolytic" evidence="10">
    <location>
        <begin position="46"/>
        <end position="249"/>
    </location>
</feature>
<gene>
    <name evidence="11" type="primary">NCAS0B08510</name>
    <name evidence="11" type="ordered locus">NCAS_0B08510</name>
</gene>
<evidence type="ECO:0000256" key="9">
    <source>
        <dbReference type="ARBA" id="ARBA00030617"/>
    </source>
</evidence>
<dbReference type="GO" id="GO:0006397">
    <property type="term" value="P:mRNA processing"/>
    <property type="evidence" value="ECO:0007669"/>
    <property type="project" value="EnsemblFungi"/>
</dbReference>
<dbReference type="FunCoup" id="G0VAQ9">
    <property type="interactions" value="281"/>
</dbReference>
<protein>
    <recommendedName>
        <fullName evidence="9">Ribosomal RNA-processing protein 43</fullName>
    </recommendedName>
</protein>
<comment type="subcellular location">
    <subcellularLocation>
        <location evidence="1">Cytoplasm</location>
    </subcellularLocation>
    <subcellularLocation>
        <location evidence="2">Nucleus</location>
        <location evidence="2">Nucleolus</location>
    </subcellularLocation>
</comment>
<dbReference type="KEGG" id="ncs:NCAS_0B08510"/>
<dbReference type="GO" id="GO:0000467">
    <property type="term" value="P:exonucleolytic trimming to generate mature 3'-end of 5.8S rRNA from tricistronic rRNA transcript (SSU-rRNA, 5.8S rRNA, LSU-rRNA)"/>
    <property type="evidence" value="ECO:0007669"/>
    <property type="project" value="EnsemblFungi"/>
</dbReference>
<dbReference type="Pfam" id="PF01138">
    <property type="entry name" value="RNase_PH"/>
    <property type="match status" value="1"/>
</dbReference>
<evidence type="ECO:0000313" key="12">
    <source>
        <dbReference type="Proteomes" id="UP000001640"/>
    </source>
</evidence>
<dbReference type="SUPFAM" id="SSF54211">
    <property type="entry name" value="Ribosomal protein S5 domain 2-like"/>
    <property type="match status" value="1"/>
</dbReference>
<evidence type="ECO:0000256" key="6">
    <source>
        <dbReference type="ARBA" id="ARBA00022835"/>
    </source>
</evidence>
<name>G0VAQ9_NAUCA</name>
<dbReference type="GO" id="GO:0034473">
    <property type="term" value="P:U1 snRNA 3'-end processing"/>
    <property type="evidence" value="ECO:0007669"/>
    <property type="project" value="TreeGrafter"/>
</dbReference>
<dbReference type="PANTHER" id="PTHR11097:SF9">
    <property type="entry name" value="EXOSOME COMPLEX COMPONENT RRP43"/>
    <property type="match status" value="1"/>
</dbReference>
<keyword evidence="8" id="KW-0539">Nucleus</keyword>
<dbReference type="Gene3D" id="3.30.230.70">
    <property type="entry name" value="GHMP Kinase, N-terminal domain"/>
    <property type="match status" value="1"/>
</dbReference>
<dbReference type="OMA" id="FDLCYLS"/>
<dbReference type="GO" id="GO:0071038">
    <property type="term" value="P:TRAMP-dependent tRNA surveillance pathway"/>
    <property type="evidence" value="ECO:0007669"/>
    <property type="project" value="EnsemblFungi"/>
</dbReference>
<proteinExistence type="inferred from homology"/>
<dbReference type="CDD" id="cd11358">
    <property type="entry name" value="RNase_PH"/>
    <property type="match status" value="1"/>
</dbReference>
<evidence type="ECO:0000256" key="4">
    <source>
        <dbReference type="ARBA" id="ARBA00022490"/>
    </source>
</evidence>
<dbReference type="InterPro" id="IPR027408">
    <property type="entry name" value="PNPase/RNase_PH_dom_sf"/>
</dbReference>
<dbReference type="PANTHER" id="PTHR11097">
    <property type="entry name" value="EXOSOME COMPLEX EXONUCLEASE RIBOSOMAL RNA PROCESSING PROTEIN"/>
    <property type="match status" value="1"/>
</dbReference>
<dbReference type="GO" id="GO:0071028">
    <property type="term" value="P:nuclear mRNA surveillance"/>
    <property type="evidence" value="ECO:0007669"/>
    <property type="project" value="TreeGrafter"/>
</dbReference>
<dbReference type="RefSeq" id="XP_003675306.1">
    <property type="nucleotide sequence ID" value="XM_003675258.1"/>
</dbReference>
<organism evidence="11 12">
    <name type="scientific">Naumovozyma castellii</name>
    <name type="common">Yeast</name>
    <name type="synonym">Saccharomyces castellii</name>
    <dbReference type="NCBI Taxonomy" id="27288"/>
    <lineage>
        <taxon>Eukaryota</taxon>
        <taxon>Fungi</taxon>
        <taxon>Dikarya</taxon>
        <taxon>Ascomycota</taxon>
        <taxon>Saccharomycotina</taxon>
        <taxon>Saccharomycetes</taxon>
        <taxon>Saccharomycetales</taxon>
        <taxon>Saccharomycetaceae</taxon>
        <taxon>Naumovozyma</taxon>
    </lineage>
</organism>
<evidence type="ECO:0000256" key="5">
    <source>
        <dbReference type="ARBA" id="ARBA00022552"/>
    </source>
</evidence>
<dbReference type="OrthoDB" id="45882at2759"/>
<dbReference type="GO" id="GO:0034476">
    <property type="term" value="P:U5 snRNA 3'-end processing"/>
    <property type="evidence" value="ECO:0007669"/>
    <property type="project" value="TreeGrafter"/>
</dbReference>
<keyword evidence="4" id="KW-0963">Cytoplasm</keyword>
<evidence type="ECO:0000256" key="1">
    <source>
        <dbReference type="ARBA" id="ARBA00004496"/>
    </source>
</evidence>
<sequence length="400" mass="44784">MTDVQETIEVHPITFPPEVLARISPELSLQRHLALGFRPSLRAFDEFRDVQINEDSLSHFNGTDEMKLDTSNNILGSNVLKSGKTFVITSITGGIVEDTSSSINEDDIGEEELREMVNSNDKLSEFATVYPVVEVERGRAGACTDEEMTISQKLHDCLLHSRLISKRALKVKAGVRLTDNEGKTEILYPDEIVANEKESEEESAYAQIAPKKKWSYVLYAKIVVFSRTGPVFDLCWNSLIYALQSTRLPRAFIDERATDLRMTVRTKGRSTTIRETYDLMCDPEKSLDLNINKSNIAYASNFGIIDLDPEAALEQSENEDDEDEDTNMDVDEVKSVFLADLDTEAEETSIRSTISIINDKNGKFKHISLVGGGSKITPDMIKKALILSKERSTDLASKIK</sequence>
<dbReference type="InterPro" id="IPR020568">
    <property type="entry name" value="Ribosomal_Su5_D2-typ_SF"/>
</dbReference>
<evidence type="ECO:0000256" key="3">
    <source>
        <dbReference type="ARBA" id="ARBA00006678"/>
    </source>
</evidence>
<evidence type="ECO:0000256" key="2">
    <source>
        <dbReference type="ARBA" id="ARBA00004604"/>
    </source>
</evidence>
<keyword evidence="12" id="KW-1185">Reference proteome</keyword>
<keyword evidence="6" id="KW-0271">Exosome</keyword>
<keyword evidence="5" id="KW-0698">rRNA processing</keyword>
<comment type="similarity">
    <text evidence="3">Belongs to the RNase PH family.</text>
</comment>
<dbReference type="Proteomes" id="UP000001640">
    <property type="component" value="Chromosome 2"/>
</dbReference>
<dbReference type="eggNOG" id="KOG1613">
    <property type="taxonomic scope" value="Eukaryota"/>
</dbReference>
<dbReference type="InterPro" id="IPR001247">
    <property type="entry name" value="ExoRNase_PH_dom1"/>
</dbReference>
<dbReference type="AlphaFoldDB" id="G0VAQ9"/>
<dbReference type="GO" id="GO:0005730">
    <property type="term" value="C:nucleolus"/>
    <property type="evidence" value="ECO:0007669"/>
    <property type="project" value="UniProtKB-SubCell"/>
</dbReference>
<dbReference type="GO" id="GO:0034475">
    <property type="term" value="P:U4 snRNA 3'-end processing"/>
    <property type="evidence" value="ECO:0007669"/>
    <property type="project" value="TreeGrafter"/>
</dbReference>
<reference evidence="11 12" key="1">
    <citation type="journal article" date="2011" name="Proc. Natl. Acad. Sci. U.S.A.">
        <title>Evolutionary erosion of yeast sex chromosomes by mating-type switching accidents.</title>
        <authorList>
            <person name="Gordon J.L."/>
            <person name="Armisen D."/>
            <person name="Proux-Wera E."/>
            <person name="Oheigeartaigh S.S."/>
            <person name="Byrne K.P."/>
            <person name="Wolfe K.H."/>
        </authorList>
    </citation>
    <scope>NUCLEOTIDE SEQUENCE [LARGE SCALE GENOMIC DNA]</scope>
    <source>
        <strain evidence="12">ATCC 76901 / BCRC 22586 / CBS 4309 / NBRC 1992 / NRRL Y-12630</strain>
    </source>
</reference>
<dbReference type="GO" id="GO:0000176">
    <property type="term" value="C:nuclear exosome (RNase complex)"/>
    <property type="evidence" value="ECO:0007669"/>
    <property type="project" value="EnsemblFungi"/>
</dbReference>
<dbReference type="GO" id="GO:0071042">
    <property type="term" value="P:nuclear polyadenylation-dependent mRNA catabolic process"/>
    <property type="evidence" value="ECO:0007669"/>
    <property type="project" value="EnsemblFungi"/>
</dbReference>
<keyword evidence="7" id="KW-0694">RNA-binding</keyword>